<evidence type="ECO:0000313" key="1">
    <source>
        <dbReference type="EMBL" id="CAH1393689.1"/>
    </source>
</evidence>
<gene>
    <name evidence="1" type="ORF">NEZAVI_LOCUS4317</name>
</gene>
<dbReference type="AlphaFoldDB" id="A0A9P0GZR1"/>
<evidence type="ECO:0000313" key="2">
    <source>
        <dbReference type="Proteomes" id="UP001152798"/>
    </source>
</evidence>
<protein>
    <submittedName>
        <fullName evidence="1">Uncharacterized protein</fullName>
    </submittedName>
</protein>
<name>A0A9P0GZR1_NEZVI</name>
<keyword evidence="2" id="KW-1185">Reference proteome</keyword>
<sequence>MKIKFFSLGSSLYGVNLKSSFKNYIKFCEISNKHLAMLSL</sequence>
<dbReference type="Proteomes" id="UP001152798">
    <property type="component" value="Chromosome 2"/>
</dbReference>
<reference evidence="1" key="1">
    <citation type="submission" date="2022-01" db="EMBL/GenBank/DDBJ databases">
        <authorList>
            <person name="King R."/>
        </authorList>
    </citation>
    <scope>NUCLEOTIDE SEQUENCE</scope>
</reference>
<proteinExistence type="predicted"/>
<dbReference type="EMBL" id="OV725078">
    <property type="protein sequence ID" value="CAH1393689.1"/>
    <property type="molecule type" value="Genomic_DNA"/>
</dbReference>
<organism evidence="1 2">
    <name type="scientific">Nezara viridula</name>
    <name type="common">Southern green stink bug</name>
    <name type="synonym">Cimex viridulus</name>
    <dbReference type="NCBI Taxonomy" id="85310"/>
    <lineage>
        <taxon>Eukaryota</taxon>
        <taxon>Metazoa</taxon>
        <taxon>Ecdysozoa</taxon>
        <taxon>Arthropoda</taxon>
        <taxon>Hexapoda</taxon>
        <taxon>Insecta</taxon>
        <taxon>Pterygota</taxon>
        <taxon>Neoptera</taxon>
        <taxon>Paraneoptera</taxon>
        <taxon>Hemiptera</taxon>
        <taxon>Heteroptera</taxon>
        <taxon>Panheteroptera</taxon>
        <taxon>Pentatomomorpha</taxon>
        <taxon>Pentatomoidea</taxon>
        <taxon>Pentatomidae</taxon>
        <taxon>Pentatominae</taxon>
        <taxon>Nezara</taxon>
    </lineage>
</organism>
<accession>A0A9P0GZR1</accession>